<dbReference type="InterPro" id="IPR032675">
    <property type="entry name" value="LRR_dom_sf"/>
</dbReference>
<sequence>MGAKFLLGGPCGWRMKDLGGAHYLYGSLSILALQNVVDRREAQKAKMREKNYVEKLSLEWSESDADNSQTERDILDELRPHSSIKELQISGYRGTEFPDWLADHSFLKLLVQLSLRNCKDCFSLPSLGQLRSSKFLSIRKMHRITEMTEEFYGSPSSKKPFNSLEKLEFAEMPEWKQWHVLGNGEFPALQDLSIEDCPKLVGKFPENLCSLKNLRISRCPELNLETPIQVSSLERFEVWSSPKAGVLFDEAKLEGMKQIEKLLISDFQNLTRFLIPNGTETLDISWCENLEILLSPVACGTQMTSLNIYQCKKLKRLPEETGERPKRVASTETPSLSDEEIVGGENWELPCSIQRLVIGNLKILSSQLLKSLTSLEYLWTEELPQIQLLLEQGLPSSLSKLTIDSCPNLQSLAESAFPSSLSYLTIENCPNLQSLPESAFPSSLSELSIRDCPNLQSLPVKGMPSSLSSLSIYCCPLLEPLLEFDKGEYWPEIAHIPEICIGESYMESECQ</sequence>
<protein>
    <recommendedName>
        <fullName evidence="1">R13L1/DRL21-like LRR repeat region domain-containing protein</fullName>
    </recommendedName>
</protein>
<organism evidence="2 3">
    <name type="scientific">Capsicum annuum</name>
    <name type="common">Capsicum pepper</name>
    <dbReference type="NCBI Taxonomy" id="4072"/>
    <lineage>
        <taxon>Eukaryota</taxon>
        <taxon>Viridiplantae</taxon>
        <taxon>Streptophyta</taxon>
        <taxon>Embryophyta</taxon>
        <taxon>Tracheophyta</taxon>
        <taxon>Spermatophyta</taxon>
        <taxon>Magnoliopsida</taxon>
        <taxon>eudicotyledons</taxon>
        <taxon>Gunneridae</taxon>
        <taxon>Pentapetalae</taxon>
        <taxon>asterids</taxon>
        <taxon>lamiids</taxon>
        <taxon>Solanales</taxon>
        <taxon>Solanaceae</taxon>
        <taxon>Solanoideae</taxon>
        <taxon>Capsiceae</taxon>
        <taxon>Capsicum</taxon>
    </lineage>
</organism>
<dbReference type="PANTHER" id="PTHR47186:SF19">
    <property type="entry name" value="LEUCINE-RICH REPEAT-CONTAINING PROTEIN 2"/>
    <property type="match status" value="1"/>
</dbReference>
<dbReference type="InterPro" id="IPR056789">
    <property type="entry name" value="LRR_R13L1-DRL21"/>
</dbReference>
<proteinExistence type="predicted"/>
<feature type="domain" description="R13L1/DRL21-like LRR repeat region" evidence="1">
    <location>
        <begin position="16"/>
        <end position="141"/>
    </location>
</feature>
<accession>A0A2G2XV06</accession>
<dbReference type="Pfam" id="PF25019">
    <property type="entry name" value="LRR_R13L1-DRL21"/>
    <property type="match status" value="1"/>
</dbReference>
<dbReference type="PANTHER" id="PTHR47186">
    <property type="entry name" value="LEUCINE-RICH REPEAT-CONTAINING PROTEIN 57"/>
    <property type="match status" value="1"/>
</dbReference>
<dbReference type="AlphaFoldDB" id="A0A2G2XV06"/>
<keyword evidence="3" id="KW-1185">Reference proteome</keyword>
<name>A0A2G2XV06_CAPAN</name>
<evidence type="ECO:0000313" key="3">
    <source>
        <dbReference type="Proteomes" id="UP000222542"/>
    </source>
</evidence>
<evidence type="ECO:0000259" key="1">
    <source>
        <dbReference type="Pfam" id="PF25019"/>
    </source>
</evidence>
<dbReference type="Proteomes" id="UP000222542">
    <property type="component" value="Unassembled WGS sequence"/>
</dbReference>
<dbReference type="Gramene" id="PHT61356">
    <property type="protein sequence ID" value="PHT61356"/>
    <property type="gene ID" value="T459_34801"/>
</dbReference>
<comment type="caution">
    <text evidence="2">The sequence shown here is derived from an EMBL/GenBank/DDBJ whole genome shotgun (WGS) entry which is preliminary data.</text>
</comment>
<dbReference type="SUPFAM" id="SSF52058">
    <property type="entry name" value="L domain-like"/>
    <property type="match status" value="2"/>
</dbReference>
<gene>
    <name evidence="2" type="ORF">T459_34801</name>
</gene>
<dbReference type="OMA" id="HRITEMT"/>
<evidence type="ECO:0000313" key="2">
    <source>
        <dbReference type="EMBL" id="PHT61356.1"/>
    </source>
</evidence>
<reference evidence="2 3" key="1">
    <citation type="journal article" date="2014" name="Nat. Genet.">
        <title>Genome sequence of the hot pepper provides insights into the evolution of pungency in Capsicum species.</title>
        <authorList>
            <person name="Kim S."/>
            <person name="Park M."/>
            <person name="Yeom S.I."/>
            <person name="Kim Y.M."/>
            <person name="Lee J.M."/>
            <person name="Lee H.A."/>
            <person name="Seo E."/>
            <person name="Choi J."/>
            <person name="Cheong K."/>
            <person name="Kim K.T."/>
            <person name="Jung K."/>
            <person name="Lee G.W."/>
            <person name="Oh S.K."/>
            <person name="Bae C."/>
            <person name="Kim S.B."/>
            <person name="Lee H.Y."/>
            <person name="Kim S.Y."/>
            <person name="Kim M.S."/>
            <person name="Kang B.C."/>
            <person name="Jo Y.D."/>
            <person name="Yang H.B."/>
            <person name="Jeong H.J."/>
            <person name="Kang W.H."/>
            <person name="Kwon J.K."/>
            <person name="Shin C."/>
            <person name="Lim J.Y."/>
            <person name="Park J.H."/>
            <person name="Huh J.H."/>
            <person name="Kim J.S."/>
            <person name="Kim B.D."/>
            <person name="Cohen O."/>
            <person name="Paran I."/>
            <person name="Suh M.C."/>
            <person name="Lee S.B."/>
            <person name="Kim Y.K."/>
            <person name="Shin Y."/>
            <person name="Noh S.J."/>
            <person name="Park J."/>
            <person name="Seo Y.S."/>
            <person name="Kwon S.Y."/>
            <person name="Kim H.A."/>
            <person name="Park J.M."/>
            <person name="Kim H.J."/>
            <person name="Choi S.B."/>
            <person name="Bosland P.W."/>
            <person name="Reeves G."/>
            <person name="Jo S.H."/>
            <person name="Lee B.W."/>
            <person name="Cho H.T."/>
            <person name="Choi H.S."/>
            <person name="Lee M.S."/>
            <person name="Yu Y."/>
            <person name="Do Choi Y."/>
            <person name="Park B.S."/>
            <person name="van Deynze A."/>
            <person name="Ashrafi H."/>
            <person name="Hill T."/>
            <person name="Kim W.T."/>
            <person name="Pai H.S."/>
            <person name="Ahn H.K."/>
            <person name="Yeam I."/>
            <person name="Giovannoni J.J."/>
            <person name="Rose J.K."/>
            <person name="Sorensen I."/>
            <person name="Lee S.J."/>
            <person name="Kim R.W."/>
            <person name="Choi I.Y."/>
            <person name="Choi B.S."/>
            <person name="Lim J.S."/>
            <person name="Lee Y.H."/>
            <person name="Choi D."/>
        </authorList>
    </citation>
    <scope>NUCLEOTIDE SEQUENCE [LARGE SCALE GENOMIC DNA]</scope>
    <source>
        <strain evidence="3">cv. CM334</strain>
    </source>
</reference>
<dbReference type="EMBL" id="AYRZ02000176">
    <property type="protein sequence ID" value="PHT61356.1"/>
    <property type="molecule type" value="Genomic_DNA"/>
</dbReference>
<dbReference type="STRING" id="4072.A0A2G2XV06"/>
<reference evidence="2 3" key="2">
    <citation type="journal article" date="2017" name="Genome Biol.">
        <title>New reference genome sequences of hot pepper reveal the massive evolution of plant disease-resistance genes by retroduplication.</title>
        <authorList>
            <person name="Kim S."/>
            <person name="Park J."/>
            <person name="Yeom S.I."/>
            <person name="Kim Y.M."/>
            <person name="Seo E."/>
            <person name="Kim K.T."/>
            <person name="Kim M.S."/>
            <person name="Lee J.M."/>
            <person name="Cheong K."/>
            <person name="Shin H.S."/>
            <person name="Kim S.B."/>
            <person name="Han K."/>
            <person name="Lee J."/>
            <person name="Park M."/>
            <person name="Lee H.A."/>
            <person name="Lee H.Y."/>
            <person name="Lee Y."/>
            <person name="Oh S."/>
            <person name="Lee J.H."/>
            <person name="Choi E."/>
            <person name="Choi E."/>
            <person name="Lee S.E."/>
            <person name="Jeon J."/>
            <person name="Kim H."/>
            <person name="Choi G."/>
            <person name="Song H."/>
            <person name="Lee J."/>
            <person name="Lee S.C."/>
            <person name="Kwon J.K."/>
            <person name="Lee H.Y."/>
            <person name="Koo N."/>
            <person name="Hong Y."/>
            <person name="Kim R.W."/>
            <person name="Kang W.H."/>
            <person name="Huh J.H."/>
            <person name="Kang B.C."/>
            <person name="Yang T.J."/>
            <person name="Lee Y.H."/>
            <person name="Bennetzen J.L."/>
            <person name="Choi D."/>
        </authorList>
    </citation>
    <scope>NUCLEOTIDE SEQUENCE [LARGE SCALE GENOMIC DNA]</scope>
    <source>
        <strain evidence="3">cv. CM334</strain>
    </source>
</reference>
<dbReference type="Gene3D" id="3.80.10.10">
    <property type="entry name" value="Ribonuclease Inhibitor"/>
    <property type="match status" value="3"/>
</dbReference>